<organism evidence="1 2">
    <name type="scientific">Ciona intestinalis</name>
    <name type="common">Transparent sea squirt</name>
    <name type="synonym">Ascidia intestinalis</name>
    <dbReference type="NCBI Taxonomy" id="7719"/>
    <lineage>
        <taxon>Eukaryota</taxon>
        <taxon>Metazoa</taxon>
        <taxon>Chordata</taxon>
        <taxon>Tunicata</taxon>
        <taxon>Ascidiacea</taxon>
        <taxon>Phlebobranchia</taxon>
        <taxon>Cionidae</taxon>
        <taxon>Ciona</taxon>
    </lineage>
</organism>
<evidence type="ECO:0000313" key="1">
    <source>
        <dbReference type="Ensembl" id="ENSCINP00000030944.1"/>
    </source>
</evidence>
<accession>H2XMR1</accession>
<dbReference type="Proteomes" id="UP000008144">
    <property type="component" value="Unassembled WGS sequence"/>
</dbReference>
<dbReference type="AlphaFoldDB" id="H2XMR1"/>
<reference evidence="1" key="2">
    <citation type="submission" date="2025-08" db="UniProtKB">
        <authorList>
            <consortium name="Ensembl"/>
        </authorList>
    </citation>
    <scope>IDENTIFICATION</scope>
</reference>
<dbReference type="Ensembl" id="ENSCINT00000035365.1">
    <property type="protein sequence ID" value="ENSCINP00000030944.1"/>
    <property type="gene ID" value="ENSCING00000020257.1"/>
</dbReference>
<reference evidence="1" key="3">
    <citation type="submission" date="2025-09" db="UniProtKB">
        <authorList>
            <consortium name="Ensembl"/>
        </authorList>
    </citation>
    <scope>IDENTIFICATION</scope>
</reference>
<name>H2XMR1_CIOIN</name>
<protein>
    <submittedName>
        <fullName evidence="1">Uncharacterized protein</fullName>
    </submittedName>
</protein>
<keyword evidence="2" id="KW-1185">Reference proteome</keyword>
<sequence>MCTVKMSYQREYIINQRTGCHSVSILPLPRGYTFSYPNNPDKNKPLNLP</sequence>
<evidence type="ECO:0000313" key="2">
    <source>
        <dbReference type="Proteomes" id="UP000008144"/>
    </source>
</evidence>
<reference evidence="2" key="1">
    <citation type="journal article" date="2002" name="Science">
        <title>The draft genome of Ciona intestinalis: insights into chordate and vertebrate origins.</title>
        <authorList>
            <person name="Dehal P."/>
            <person name="Satou Y."/>
            <person name="Campbell R.K."/>
            <person name="Chapman J."/>
            <person name="Degnan B."/>
            <person name="De Tomaso A."/>
            <person name="Davidson B."/>
            <person name="Di Gregorio A."/>
            <person name="Gelpke M."/>
            <person name="Goodstein D.M."/>
            <person name="Harafuji N."/>
            <person name="Hastings K.E."/>
            <person name="Ho I."/>
            <person name="Hotta K."/>
            <person name="Huang W."/>
            <person name="Kawashima T."/>
            <person name="Lemaire P."/>
            <person name="Martinez D."/>
            <person name="Meinertzhagen I.A."/>
            <person name="Necula S."/>
            <person name="Nonaka M."/>
            <person name="Putnam N."/>
            <person name="Rash S."/>
            <person name="Saiga H."/>
            <person name="Satake M."/>
            <person name="Terry A."/>
            <person name="Yamada L."/>
            <person name="Wang H.G."/>
            <person name="Awazu S."/>
            <person name="Azumi K."/>
            <person name="Boore J."/>
            <person name="Branno M."/>
            <person name="Chin-Bow S."/>
            <person name="DeSantis R."/>
            <person name="Doyle S."/>
            <person name="Francino P."/>
            <person name="Keys D.N."/>
            <person name="Haga S."/>
            <person name="Hayashi H."/>
            <person name="Hino K."/>
            <person name="Imai K.S."/>
            <person name="Inaba K."/>
            <person name="Kano S."/>
            <person name="Kobayashi K."/>
            <person name="Kobayashi M."/>
            <person name="Lee B.I."/>
            <person name="Makabe K.W."/>
            <person name="Manohar C."/>
            <person name="Matassi G."/>
            <person name="Medina M."/>
            <person name="Mochizuki Y."/>
            <person name="Mount S."/>
            <person name="Morishita T."/>
            <person name="Miura S."/>
            <person name="Nakayama A."/>
            <person name="Nishizaka S."/>
            <person name="Nomoto H."/>
            <person name="Ohta F."/>
            <person name="Oishi K."/>
            <person name="Rigoutsos I."/>
            <person name="Sano M."/>
            <person name="Sasaki A."/>
            <person name="Sasakura Y."/>
            <person name="Shoguchi E."/>
            <person name="Shin-i T."/>
            <person name="Spagnuolo A."/>
            <person name="Stainier D."/>
            <person name="Suzuki M.M."/>
            <person name="Tassy O."/>
            <person name="Takatori N."/>
            <person name="Tokuoka M."/>
            <person name="Yagi K."/>
            <person name="Yoshizaki F."/>
            <person name="Wada S."/>
            <person name="Zhang C."/>
            <person name="Hyatt P.D."/>
            <person name="Larimer F."/>
            <person name="Detter C."/>
            <person name="Doggett N."/>
            <person name="Glavina T."/>
            <person name="Hawkins T."/>
            <person name="Richardson P."/>
            <person name="Lucas S."/>
            <person name="Kohara Y."/>
            <person name="Levine M."/>
            <person name="Satoh N."/>
            <person name="Rokhsar D.S."/>
        </authorList>
    </citation>
    <scope>NUCLEOTIDE SEQUENCE [LARGE SCALE GENOMIC DNA]</scope>
</reference>
<proteinExistence type="predicted"/>
<dbReference type="InParanoid" id="H2XMR1"/>
<dbReference type="HOGENOM" id="CLU_3142540_0_0_1"/>